<feature type="compositionally biased region" description="Basic and acidic residues" evidence="1">
    <location>
        <begin position="166"/>
        <end position="177"/>
    </location>
</feature>
<feature type="non-terminal residue" evidence="2">
    <location>
        <position position="713"/>
    </location>
</feature>
<sequence length="713" mass="77008">MVEQVKRELLEDQKSSDDMEVETIISSGKVIATRSFGVFDEERPKKRAKMEEKGMEKIWVMDAHDSDGAEVWSDNDSVIDTTDFMKLPSLRSLHPATTSSPHIAPSTRAKGPKPAQLKICRPSTPVWADDGGSGIQGLELSAEDESFAEETSVGTGGPSSSAASPTRKDEPKKEKRGPGRPKRRHGTSEGPPLGFTRGADGLWYVDGAVVLTKRVAELSKGVTEPPKSEVERLVKAKRLFRDEDGGIRRSKRVSLRRASGEEDAVRGEVMGEEEVGDFGVGDVSVQSIGVDKSNVRKPNSDVAIDLLAGAKRKVGRPKGSTKKSRSPSSTDGDEMQPPGGNAERLKSGRKRGSGNRLSISTTESTAGSTVVTPPQQMETTGFRWLEGFREGDVVWTCWSSGSGNPRAKLWPCLVVRRVECGVGEDGMEALWKAAEGLGIDLRNVGNTEQKTKGGAANILVESAAHQSGGKSLGREIADPVEEVLNVVEETEIVKAVGMGQRRRSSLQWKNKGQHDEDDGVGTTPVISSPRKAAGDDSKLDDSEGIALWDVLPEYEQTGKSDVSTTFFQDAAVPETDDESDGMDEDIDVMEIGSAIGTSGIEWEPISPDTSSPVALPVNTSTRKIQALFGAYKRTQSTLTQHYVLRPLPLSPIALLPTKYLEKNSWHRCLFRSAGEVLPYLAYEPGVDAGDLEGIDLKDIVLENRVGVMCDGLA</sequence>
<evidence type="ECO:0000313" key="3">
    <source>
        <dbReference type="Proteomes" id="UP001212841"/>
    </source>
</evidence>
<name>A0AAD5X3E2_9FUNG</name>
<organism evidence="2 3">
    <name type="scientific">Rhizophlyctis rosea</name>
    <dbReference type="NCBI Taxonomy" id="64517"/>
    <lineage>
        <taxon>Eukaryota</taxon>
        <taxon>Fungi</taxon>
        <taxon>Fungi incertae sedis</taxon>
        <taxon>Chytridiomycota</taxon>
        <taxon>Chytridiomycota incertae sedis</taxon>
        <taxon>Chytridiomycetes</taxon>
        <taxon>Rhizophlyctidales</taxon>
        <taxon>Rhizophlyctidaceae</taxon>
        <taxon>Rhizophlyctis</taxon>
    </lineage>
</organism>
<feature type="region of interest" description="Disordered" evidence="1">
    <location>
        <begin position="92"/>
        <end position="198"/>
    </location>
</feature>
<keyword evidence="3" id="KW-1185">Reference proteome</keyword>
<feature type="region of interest" description="Disordered" evidence="1">
    <location>
        <begin position="1"/>
        <end position="20"/>
    </location>
</feature>
<dbReference type="EMBL" id="JADGJD010000230">
    <property type="protein sequence ID" value="KAJ3053181.1"/>
    <property type="molecule type" value="Genomic_DNA"/>
</dbReference>
<evidence type="ECO:0000256" key="1">
    <source>
        <dbReference type="SAM" id="MobiDB-lite"/>
    </source>
</evidence>
<feature type="compositionally biased region" description="Basic residues" evidence="1">
    <location>
        <begin position="310"/>
        <end position="325"/>
    </location>
</feature>
<feature type="compositionally biased region" description="Basic and acidic residues" evidence="1">
    <location>
        <begin position="1"/>
        <end position="17"/>
    </location>
</feature>
<accession>A0AAD5X3E2</accession>
<evidence type="ECO:0000313" key="2">
    <source>
        <dbReference type="EMBL" id="KAJ3053181.1"/>
    </source>
</evidence>
<feature type="region of interest" description="Disordered" evidence="1">
    <location>
        <begin position="307"/>
        <end position="373"/>
    </location>
</feature>
<proteinExistence type="predicted"/>
<dbReference type="AlphaFoldDB" id="A0AAD5X3E2"/>
<comment type="caution">
    <text evidence="2">The sequence shown here is derived from an EMBL/GenBank/DDBJ whole genome shotgun (WGS) entry which is preliminary data.</text>
</comment>
<reference evidence="2" key="1">
    <citation type="submission" date="2020-05" db="EMBL/GenBank/DDBJ databases">
        <title>Phylogenomic resolution of chytrid fungi.</title>
        <authorList>
            <person name="Stajich J.E."/>
            <person name="Amses K."/>
            <person name="Simmons R."/>
            <person name="Seto K."/>
            <person name="Myers J."/>
            <person name="Bonds A."/>
            <person name="Quandt C.A."/>
            <person name="Barry K."/>
            <person name="Liu P."/>
            <person name="Grigoriev I."/>
            <person name="Longcore J.E."/>
            <person name="James T.Y."/>
        </authorList>
    </citation>
    <scope>NUCLEOTIDE SEQUENCE</scope>
    <source>
        <strain evidence="2">JEL0318</strain>
    </source>
</reference>
<gene>
    <name evidence="2" type="ORF">HK097_004881</name>
</gene>
<feature type="compositionally biased region" description="Polar residues" evidence="1">
    <location>
        <begin position="355"/>
        <end position="373"/>
    </location>
</feature>
<feature type="region of interest" description="Disordered" evidence="1">
    <location>
        <begin position="503"/>
        <end position="540"/>
    </location>
</feature>
<dbReference type="Proteomes" id="UP001212841">
    <property type="component" value="Unassembled WGS sequence"/>
</dbReference>
<protein>
    <submittedName>
        <fullName evidence="2">Uncharacterized protein</fullName>
    </submittedName>
</protein>